<feature type="coiled-coil region" evidence="1">
    <location>
        <begin position="11"/>
        <end position="52"/>
    </location>
</feature>
<name>A0A152A2W5_TIELA</name>
<dbReference type="AlphaFoldDB" id="A0A152A2W5"/>
<proteinExistence type="predicted"/>
<keyword evidence="3" id="KW-1185">Reference proteome</keyword>
<feature type="coiled-coil region" evidence="1">
    <location>
        <begin position="144"/>
        <end position="185"/>
    </location>
</feature>
<gene>
    <name evidence="2" type="ORF">DLAC_03152</name>
</gene>
<dbReference type="InParanoid" id="A0A152A2W5"/>
<dbReference type="Proteomes" id="UP000076078">
    <property type="component" value="Unassembled WGS sequence"/>
</dbReference>
<evidence type="ECO:0000313" key="3">
    <source>
        <dbReference type="Proteomes" id="UP000076078"/>
    </source>
</evidence>
<accession>A0A152A2W5</accession>
<sequence>MEPFGPSFSEFEEIYNENIKLKESLKEMELKVNQLEKDKEKMKKNLFKAKNIIIEQRNRISSQNIDITHSINNNNNFEEKIEININDLISNNNDNLGDQNLKSTKKSIYSYFFNTSLPLQVQSLSNSPKINNNNNNNNINNIKIENLKIKIKKFKEKKKNWKCNVEKLEKEKVTLEEMNRYYKHKCEILEKTLMRPSPLLKPINSTNVLLSPRLNSSHCQIKFLKSPSPLLKSHKNHFTIDNIIV</sequence>
<dbReference type="EMBL" id="LODT01000015">
    <property type="protein sequence ID" value="KYR00401.1"/>
    <property type="molecule type" value="Genomic_DNA"/>
</dbReference>
<evidence type="ECO:0000256" key="1">
    <source>
        <dbReference type="SAM" id="Coils"/>
    </source>
</evidence>
<organism evidence="2 3">
    <name type="scientific">Tieghemostelium lacteum</name>
    <name type="common">Slime mold</name>
    <name type="synonym">Dictyostelium lacteum</name>
    <dbReference type="NCBI Taxonomy" id="361077"/>
    <lineage>
        <taxon>Eukaryota</taxon>
        <taxon>Amoebozoa</taxon>
        <taxon>Evosea</taxon>
        <taxon>Eumycetozoa</taxon>
        <taxon>Dictyostelia</taxon>
        <taxon>Dictyosteliales</taxon>
        <taxon>Raperosteliaceae</taxon>
        <taxon>Tieghemostelium</taxon>
    </lineage>
</organism>
<reference evidence="2 3" key="1">
    <citation type="submission" date="2015-12" db="EMBL/GenBank/DDBJ databases">
        <title>Dictyostelia acquired genes for synthesis and detection of signals that induce cell-type specialization by lateral gene transfer from prokaryotes.</title>
        <authorList>
            <person name="Gloeckner G."/>
            <person name="Schaap P."/>
        </authorList>
    </citation>
    <scope>NUCLEOTIDE SEQUENCE [LARGE SCALE GENOMIC DNA]</scope>
    <source>
        <strain evidence="2 3">TK</strain>
    </source>
</reference>
<protein>
    <submittedName>
        <fullName evidence="2">Uncharacterized protein</fullName>
    </submittedName>
</protein>
<comment type="caution">
    <text evidence="2">The sequence shown here is derived from an EMBL/GenBank/DDBJ whole genome shotgun (WGS) entry which is preliminary data.</text>
</comment>
<evidence type="ECO:0000313" key="2">
    <source>
        <dbReference type="EMBL" id="KYR00401.1"/>
    </source>
</evidence>
<keyword evidence="1" id="KW-0175">Coiled coil</keyword>